<feature type="chain" id="PRO_5033054316" description="DUF4440 domain-containing protein" evidence="1">
    <location>
        <begin position="24"/>
        <end position="147"/>
    </location>
</feature>
<dbReference type="AlphaFoldDB" id="A0A841HFR1"/>
<proteinExistence type="predicted"/>
<dbReference type="InterPro" id="IPR027843">
    <property type="entry name" value="DUF4440"/>
</dbReference>
<evidence type="ECO:0000313" key="4">
    <source>
        <dbReference type="Proteomes" id="UP000588068"/>
    </source>
</evidence>
<dbReference type="InterPro" id="IPR032710">
    <property type="entry name" value="NTF2-like_dom_sf"/>
</dbReference>
<evidence type="ECO:0000256" key="1">
    <source>
        <dbReference type="SAM" id="SignalP"/>
    </source>
</evidence>
<evidence type="ECO:0000313" key="3">
    <source>
        <dbReference type="EMBL" id="MBB6091190.1"/>
    </source>
</evidence>
<dbReference type="Pfam" id="PF14534">
    <property type="entry name" value="DUF4440"/>
    <property type="match status" value="1"/>
</dbReference>
<keyword evidence="1" id="KW-0732">Signal</keyword>
<dbReference type="RefSeq" id="WP_184329006.1">
    <property type="nucleotide sequence ID" value="NZ_JACHHZ010000001.1"/>
</dbReference>
<feature type="domain" description="DUF4440" evidence="2">
    <location>
        <begin position="29"/>
        <end position="135"/>
    </location>
</feature>
<protein>
    <recommendedName>
        <fullName evidence="2">DUF4440 domain-containing protein</fullName>
    </recommendedName>
</protein>
<name>A0A841HFR1_9GAMM</name>
<keyword evidence="4" id="KW-1185">Reference proteome</keyword>
<comment type="caution">
    <text evidence="3">The sequence shown here is derived from an EMBL/GenBank/DDBJ whole genome shotgun (WGS) entry which is preliminary data.</text>
</comment>
<dbReference type="EMBL" id="JACHHZ010000001">
    <property type="protein sequence ID" value="MBB6091190.1"/>
    <property type="molecule type" value="Genomic_DNA"/>
</dbReference>
<gene>
    <name evidence="3" type="ORF">HNQ60_000036</name>
</gene>
<organism evidence="3 4">
    <name type="scientific">Povalibacter uvarum</name>
    <dbReference type="NCBI Taxonomy" id="732238"/>
    <lineage>
        <taxon>Bacteria</taxon>
        <taxon>Pseudomonadati</taxon>
        <taxon>Pseudomonadota</taxon>
        <taxon>Gammaproteobacteria</taxon>
        <taxon>Steroidobacterales</taxon>
        <taxon>Steroidobacteraceae</taxon>
        <taxon>Povalibacter</taxon>
    </lineage>
</organism>
<dbReference type="Proteomes" id="UP000588068">
    <property type="component" value="Unassembled WGS sequence"/>
</dbReference>
<accession>A0A841HFR1</accession>
<dbReference type="SUPFAM" id="SSF54427">
    <property type="entry name" value="NTF2-like"/>
    <property type="match status" value="1"/>
</dbReference>
<feature type="signal peptide" evidence="1">
    <location>
        <begin position="1"/>
        <end position="23"/>
    </location>
</feature>
<reference evidence="3 4" key="1">
    <citation type="submission" date="2020-08" db="EMBL/GenBank/DDBJ databases">
        <title>Genomic Encyclopedia of Type Strains, Phase IV (KMG-IV): sequencing the most valuable type-strain genomes for metagenomic binning, comparative biology and taxonomic classification.</title>
        <authorList>
            <person name="Goeker M."/>
        </authorList>
    </citation>
    <scope>NUCLEOTIDE SEQUENCE [LARGE SCALE GENOMIC DNA]</scope>
    <source>
        <strain evidence="3 4">DSM 26723</strain>
    </source>
</reference>
<dbReference type="Gene3D" id="3.10.450.50">
    <property type="match status" value="1"/>
</dbReference>
<sequence>MNNKSPVLWLALVAALAPTVALADLKSDLLAREQEMWIGWGKKDAGPYSKYLDADYRFVAENAAPIVGKEANVNALKSHSCELGAISFEDVTVRQPAPTVGVLGYTAIADIRCGAKWETLQLVVTAVWHQSNGSWTTSHYHQSLISN</sequence>
<evidence type="ECO:0000259" key="2">
    <source>
        <dbReference type="Pfam" id="PF14534"/>
    </source>
</evidence>